<dbReference type="EMBL" id="KR815470">
    <property type="protein sequence ID" value="ALR72299.1"/>
    <property type="molecule type" value="Genomic_DNA"/>
</dbReference>
<dbReference type="Pfam" id="PF08645">
    <property type="entry name" value="PNK3P"/>
    <property type="match status" value="1"/>
</dbReference>
<evidence type="ECO:0000313" key="5">
    <source>
        <dbReference type="EMBL" id="ALR72299.1"/>
    </source>
</evidence>
<proteinExistence type="predicted"/>
<evidence type="ECO:0000313" key="4">
    <source>
        <dbReference type="EMBL" id="ALR71983.1"/>
    </source>
</evidence>
<gene>
    <name evidence="3" type="ORF">AGNV_136</name>
</gene>
<name>A0A0S3IZR3_9ABAC</name>
<evidence type="ECO:0000313" key="1">
    <source>
        <dbReference type="EMBL" id="ALR69941.1"/>
    </source>
</evidence>
<accession>A0A0S3IZR3</accession>
<dbReference type="InterPro" id="IPR023214">
    <property type="entry name" value="HAD_sf"/>
</dbReference>
<dbReference type="InterPro" id="IPR036412">
    <property type="entry name" value="HAD-like_sf"/>
</dbReference>
<dbReference type="EMBL" id="KR815458">
    <property type="protein sequence ID" value="ALR70413.1"/>
    <property type="molecule type" value="Genomic_DNA"/>
</dbReference>
<dbReference type="EMBL" id="KR815455">
    <property type="protein sequence ID" value="ALR69941.1"/>
    <property type="molecule type" value="Genomic_DNA"/>
</dbReference>
<reference evidence="3" key="1">
    <citation type="journal article" date="2015" name="Genome Biol. Evol.">
        <title>The Pangenome of the Anticarsia gemmatalis Multiple Nucleopolyhedrovirus (AgMNPV).</title>
        <authorList>
            <person name="Brito A.F."/>
            <person name="Braconi C.T."/>
            <person name="Weidmann M."/>
            <person name="Dilcher M."/>
            <person name="Alves J.M."/>
            <person name="Gruber A."/>
            <person name="Zanotto P.M."/>
        </authorList>
    </citation>
    <scope>NUCLEOTIDE SEQUENCE</scope>
    <source>
        <strain evidence="1">AgMNPV-26</strain>
        <strain evidence="2">AgMNPV-29</strain>
        <strain evidence="3">AgMNPV-36</strain>
        <strain evidence="4">AgMNPV-39</strain>
        <strain evidence="5">AgMNPV-42</strain>
    </source>
</reference>
<protein>
    <submittedName>
        <fullName evidence="3">Putative histidinol-phosphatase</fullName>
    </submittedName>
</protein>
<dbReference type="SUPFAM" id="SSF56784">
    <property type="entry name" value="HAD-like"/>
    <property type="match status" value="1"/>
</dbReference>
<dbReference type="EMBL" id="KR815465">
    <property type="protein sequence ID" value="ALR71514.1"/>
    <property type="molecule type" value="Genomic_DNA"/>
</dbReference>
<dbReference type="EMBL" id="KR815468">
    <property type="protein sequence ID" value="ALR71983.1"/>
    <property type="molecule type" value="Genomic_DNA"/>
</dbReference>
<dbReference type="InterPro" id="IPR013954">
    <property type="entry name" value="PNK3P"/>
</dbReference>
<dbReference type="Gene3D" id="3.40.50.1000">
    <property type="entry name" value="HAD superfamily/HAD-like"/>
    <property type="match status" value="1"/>
</dbReference>
<organism evidence="3">
    <name type="scientific">Anticarsia gemmatalis multiple nucleopolyhedrovirus</name>
    <dbReference type="NCBI Taxonomy" id="268591"/>
    <lineage>
        <taxon>Viruses</taxon>
        <taxon>Viruses incertae sedis</taxon>
        <taxon>Naldaviricetes</taxon>
        <taxon>Lefavirales</taxon>
        <taxon>Baculoviridae</taxon>
        <taxon>Alphabaculovirus</taxon>
        <taxon>Alphabaculovirus angemmatalis</taxon>
    </lineage>
</organism>
<sequence length="77" mass="8466">MWTLQLPGLLVCAKHDSARIKIAAFDLDGTLIATASGARFPKNRGDWRLLPAAHVLPRLHAVKMLVCAFTHPNNLHS</sequence>
<evidence type="ECO:0000313" key="3">
    <source>
        <dbReference type="EMBL" id="ALR71514.1"/>
    </source>
</evidence>
<evidence type="ECO:0000313" key="2">
    <source>
        <dbReference type="EMBL" id="ALR70413.1"/>
    </source>
</evidence>